<feature type="domain" description="Anaphylatoxin-like" evidence="14">
    <location>
        <begin position="477"/>
        <end position="509"/>
    </location>
</feature>
<comment type="caution">
    <text evidence="11">Lacks conserved residue(s) required for the propagation of feature annotation.</text>
</comment>
<keyword evidence="9" id="KW-1015">Disulfide bond</keyword>
<evidence type="ECO:0000256" key="8">
    <source>
        <dbReference type="ARBA" id="ARBA00022837"/>
    </source>
</evidence>
<dbReference type="PROSITE" id="PS00010">
    <property type="entry name" value="ASX_HYDROXYL"/>
    <property type="match status" value="5"/>
</dbReference>
<feature type="domain" description="EGF-like" evidence="15">
    <location>
        <begin position="773"/>
        <end position="815"/>
    </location>
</feature>
<dbReference type="PROSITE" id="PS01186">
    <property type="entry name" value="EGF_2"/>
    <property type="match status" value="5"/>
</dbReference>
<dbReference type="PROSITE" id="PS01177">
    <property type="entry name" value="ANAPHYLATOXIN_1"/>
    <property type="match status" value="1"/>
</dbReference>
<feature type="region of interest" description="Disordered" evidence="12">
    <location>
        <begin position="356"/>
        <end position="377"/>
    </location>
</feature>
<dbReference type="FunFam" id="2.10.25.10:FF:000139">
    <property type="entry name" value="Fibulin-1"/>
    <property type="match status" value="1"/>
</dbReference>
<evidence type="ECO:0000256" key="6">
    <source>
        <dbReference type="ARBA" id="ARBA00022729"/>
    </source>
</evidence>
<dbReference type="InterPro" id="IPR009030">
    <property type="entry name" value="Growth_fac_rcpt_cys_sf"/>
</dbReference>
<feature type="compositionally biased region" description="Basic and acidic residues" evidence="12">
    <location>
        <begin position="364"/>
        <end position="377"/>
    </location>
</feature>
<dbReference type="Pfam" id="PF07645">
    <property type="entry name" value="EGF_CA"/>
    <property type="match status" value="4"/>
</dbReference>
<keyword evidence="6 13" id="KW-0732">Signal</keyword>
<dbReference type="PROSITE" id="PS01178">
    <property type="entry name" value="ANAPHYLATOXIN_2"/>
    <property type="match status" value="1"/>
</dbReference>
<dbReference type="SMART" id="SM00181">
    <property type="entry name" value="EGF"/>
    <property type="match status" value="9"/>
</dbReference>
<dbReference type="Pfam" id="PF12662">
    <property type="entry name" value="cEGF"/>
    <property type="match status" value="3"/>
</dbReference>
<dbReference type="SMART" id="SM00179">
    <property type="entry name" value="EGF_CA"/>
    <property type="match status" value="9"/>
</dbReference>
<organism evidence="16 17">
    <name type="scientific">Pangasianodon hypophthalmus</name>
    <name type="common">Striped catfish</name>
    <name type="synonym">Helicophagus hypophthalmus</name>
    <dbReference type="NCBI Taxonomy" id="310915"/>
    <lineage>
        <taxon>Eukaryota</taxon>
        <taxon>Metazoa</taxon>
        <taxon>Chordata</taxon>
        <taxon>Craniata</taxon>
        <taxon>Vertebrata</taxon>
        <taxon>Euteleostomi</taxon>
        <taxon>Actinopterygii</taxon>
        <taxon>Neopterygii</taxon>
        <taxon>Teleostei</taxon>
        <taxon>Ostariophysi</taxon>
        <taxon>Siluriformes</taxon>
        <taxon>Pangasiidae</taxon>
        <taxon>Pangasianodon</taxon>
    </lineage>
</organism>
<evidence type="ECO:0000259" key="15">
    <source>
        <dbReference type="PROSITE" id="PS50026"/>
    </source>
</evidence>
<evidence type="ECO:0008006" key="18">
    <source>
        <dbReference type="Google" id="ProtNLM"/>
    </source>
</evidence>
<dbReference type="FunFam" id="2.10.25.10:FF:000014">
    <property type="entry name" value="Latent-transforming growth factor beta-binding protein 3"/>
    <property type="match status" value="1"/>
</dbReference>
<evidence type="ECO:0000259" key="14">
    <source>
        <dbReference type="PROSITE" id="PS01178"/>
    </source>
</evidence>
<accession>A0A5N5LTR8</accession>
<evidence type="ECO:0000256" key="10">
    <source>
        <dbReference type="ARBA" id="ARBA00023180"/>
    </source>
</evidence>
<dbReference type="InterPro" id="IPR001881">
    <property type="entry name" value="EGF-like_Ca-bd_dom"/>
</dbReference>
<sequence length="1099" mass="121976">MNERVWVKWTVIPCALVLLHTCLGQKDCTGVDCPLLDDCIEEVLESGACCATCLRRGCTCEGYQYYDCISAGFKNGKVPERESYLVDSGSTECWCPAGGGRISCRFIPCPDVPPHCIELSDSTEACPHCLRIGCVYENQTYEAGHSFHMDLCQVCHCPNNGGDLMCSVIPDCSLEKVKKPEVKENELHISKHENPGDLPSEDNTFLSNSVPIYTGNTSEFEESEDYDYFHEVTASPDVSIPSSAAPQAQIPHDVLHEDTREELRETLGTYDAESREEGTEDSLNVTTVKPDSYESSEKFSSQTETVVRYTQVPPRETTPNTIDDVRRTEKSPEDHRNLQHTIPEHNTVPKLQFISTTSPPVSTREPEAHSQPETQGRYHQERNDLHLTSENQRVTSREVSVCCVAGENWASAHGHCNSMVPMRTEPGSTCWSVQRQCCLNVLRESRCSSGINTARRGRDCGADDVDLCDSHMECCKCCALGLRLRAQRESCDPPRGLGETCSHALLTCCEGTGTTNHSAARERTHPRATSPPRRVPEGPERQAFSLEEVEDTENMVETVEGLEDVDECSVYAGQLCHHQCVNTQGSYVCVCFPGFVLQPDGIHCMQQVMDDDERGLKEDDVLAASWRPAETTTMPPPDLPDPCEGNGHCAQHCHPVEGRAHCSCFPGFSLMPDGRSCEDINECTLGAHSCGPGFDCINTAGSFSCRARPRCPGGFTQDSRGQCVDIDECRTVAQPCSPGFNCINTIGSYTCQRKIILCGRGYHSSPDGTRCIDIDECESGVHRCGEGQICHNLPGTYRCDCHPGYQYDTYRRTCVDVNECWRYSGRLCAQTCENTPGSYRCSCTAGFTLSSDGKSCEDVNECLNSPCSHECVNVYGSYQCYCRQGYYLREDAHTCEDIDECAQSVGHLCAYKCVNVPGSYDCACPEHGYSMAPNRRSCHDIDECAVGAHNCTAGETCYNIHGGFRCLSFSCPANYRRAADTRCERISCSNFVECQNLPVRITYYQLSFQTNIIVPALIFRMGPSPAYTGDNIIISIIRGNEDGYFSPRKLNAYTGAIYLQRQLPQPRDFLLDVEMKLWRQGTFTTFLARIYIFITANVV</sequence>
<evidence type="ECO:0000256" key="9">
    <source>
        <dbReference type="ARBA" id="ARBA00023157"/>
    </source>
</evidence>
<feature type="domain" description="EGF-like" evidence="15">
    <location>
        <begin position="816"/>
        <end position="857"/>
    </location>
</feature>
<dbReference type="Pfam" id="PF22914">
    <property type="entry name" value="Fibulin_C"/>
    <property type="match status" value="1"/>
</dbReference>
<gene>
    <name evidence="16" type="ORF">PHYPO_G00067000</name>
</gene>
<dbReference type="InterPro" id="IPR049883">
    <property type="entry name" value="NOTCH1_EGF-like"/>
</dbReference>
<feature type="region of interest" description="Disordered" evidence="12">
    <location>
        <begin position="515"/>
        <end position="541"/>
    </location>
</feature>
<reference evidence="16 17" key="1">
    <citation type="submission" date="2019-06" db="EMBL/GenBank/DDBJ databases">
        <title>A chromosome-scale genome assembly of the striped catfish, Pangasianodon hypophthalmus.</title>
        <authorList>
            <person name="Wen M."/>
            <person name="Zahm M."/>
            <person name="Roques C."/>
            <person name="Cabau C."/>
            <person name="Klopp C."/>
            <person name="Donnadieu C."/>
            <person name="Jouanno E."/>
            <person name="Avarre J.-C."/>
            <person name="Campet M."/>
            <person name="Ha T.T.T."/>
            <person name="Dugue R."/>
            <person name="Lampietro C."/>
            <person name="Louis A."/>
            <person name="Herpin A."/>
            <person name="Echchiki A."/>
            <person name="Berthelot C."/>
            <person name="Parey E."/>
            <person name="Roest-Crollius H."/>
            <person name="Braasch I."/>
            <person name="Postlethwait J."/>
            <person name="Bobe J."/>
            <person name="Montfort J."/>
            <person name="Bouchez O."/>
            <person name="Begum T."/>
            <person name="Schartl M."/>
            <person name="Guiguen Y."/>
        </authorList>
    </citation>
    <scope>NUCLEOTIDE SEQUENCE [LARGE SCALE GENOMIC DNA]</scope>
    <source>
        <strain evidence="16 17">Indonesia</strain>
        <tissue evidence="16">Blood</tissue>
    </source>
</reference>
<name>A0A5N5LTR8_PANHP</name>
<dbReference type="FunFam" id="2.10.25.10:FF:000341">
    <property type="entry name" value="Fibulin 2"/>
    <property type="match status" value="1"/>
</dbReference>
<feature type="domain" description="EGF-like" evidence="15">
    <location>
        <begin position="564"/>
        <end position="605"/>
    </location>
</feature>
<dbReference type="GO" id="GO:0005509">
    <property type="term" value="F:calcium ion binding"/>
    <property type="evidence" value="ECO:0007669"/>
    <property type="project" value="InterPro"/>
</dbReference>
<evidence type="ECO:0000256" key="3">
    <source>
        <dbReference type="ARBA" id="ARBA00022525"/>
    </source>
</evidence>
<evidence type="ECO:0000256" key="5">
    <source>
        <dbReference type="ARBA" id="ARBA00022536"/>
    </source>
</evidence>
<dbReference type="SMART" id="SM00104">
    <property type="entry name" value="ANATO"/>
    <property type="match status" value="2"/>
</dbReference>
<keyword evidence="4" id="KW-0272">Extracellular matrix</keyword>
<dbReference type="PROSITE" id="PS50026">
    <property type="entry name" value="EGF_3"/>
    <property type="match status" value="4"/>
</dbReference>
<dbReference type="FunFam" id="2.10.25.10:FF:000038">
    <property type="entry name" value="Fibrillin 2"/>
    <property type="match status" value="1"/>
</dbReference>
<feature type="region of interest" description="Disordered" evidence="12">
    <location>
        <begin position="314"/>
        <end position="336"/>
    </location>
</feature>
<comment type="subcellular location">
    <subcellularLocation>
        <location evidence="1">Secreted</location>
        <location evidence="1">Extracellular space</location>
        <location evidence="1">Extracellular matrix</location>
    </subcellularLocation>
</comment>
<dbReference type="PROSITE" id="PS01187">
    <property type="entry name" value="EGF_CA"/>
    <property type="match status" value="3"/>
</dbReference>
<dbReference type="InterPro" id="IPR000742">
    <property type="entry name" value="EGF"/>
</dbReference>
<evidence type="ECO:0000256" key="1">
    <source>
        <dbReference type="ARBA" id="ARBA00004498"/>
    </source>
</evidence>
<evidence type="ECO:0000256" key="12">
    <source>
        <dbReference type="SAM" id="MobiDB-lite"/>
    </source>
</evidence>
<feature type="domain" description="EGF-like" evidence="15">
    <location>
        <begin position="858"/>
        <end position="896"/>
    </location>
</feature>
<dbReference type="PANTHER" id="PTHR24039:SF33">
    <property type="entry name" value="EGF-CONTAINING FIBULIN-LIKE EXTRACELLULAR MATRIX PROTEIN 1"/>
    <property type="match status" value="1"/>
</dbReference>
<comment type="caution">
    <text evidence="16">The sequence shown here is derived from an EMBL/GenBank/DDBJ whole genome shotgun (WGS) entry which is preliminary data.</text>
</comment>
<dbReference type="SUPFAM" id="SSF57196">
    <property type="entry name" value="EGF/Laminin"/>
    <property type="match status" value="1"/>
</dbReference>
<comment type="similarity">
    <text evidence="2">Belongs to the fibulin family.</text>
</comment>
<feature type="chain" id="PRO_5024298373" description="Fibulin-2" evidence="13">
    <location>
        <begin position="25"/>
        <end position="1099"/>
    </location>
</feature>
<dbReference type="InterPro" id="IPR026823">
    <property type="entry name" value="cEGF"/>
</dbReference>
<proteinExistence type="inferred from homology"/>
<dbReference type="Proteomes" id="UP000327468">
    <property type="component" value="Chromosome 16"/>
</dbReference>
<feature type="compositionally biased region" description="Basic and acidic residues" evidence="12">
    <location>
        <begin position="323"/>
        <end position="336"/>
    </location>
</feature>
<dbReference type="Gene3D" id="2.10.25.10">
    <property type="entry name" value="Laminin"/>
    <property type="match status" value="9"/>
</dbReference>
<dbReference type="PANTHER" id="PTHR24039">
    <property type="entry name" value="FIBRILLIN-RELATED"/>
    <property type="match status" value="1"/>
</dbReference>
<evidence type="ECO:0000256" key="13">
    <source>
        <dbReference type="SAM" id="SignalP"/>
    </source>
</evidence>
<dbReference type="FunFam" id="2.10.25.10:FF:000010">
    <property type="entry name" value="Pro-epidermal growth factor"/>
    <property type="match status" value="2"/>
</dbReference>
<dbReference type="GO" id="GO:0030855">
    <property type="term" value="P:epithelial cell differentiation"/>
    <property type="evidence" value="ECO:0007669"/>
    <property type="project" value="UniProtKB-ARBA"/>
</dbReference>
<dbReference type="InterPro" id="IPR055088">
    <property type="entry name" value="Fibulin_C"/>
</dbReference>
<feature type="signal peptide" evidence="13">
    <location>
        <begin position="1"/>
        <end position="24"/>
    </location>
</feature>
<dbReference type="InterPro" id="IPR000152">
    <property type="entry name" value="EGF-type_Asp/Asn_hydroxyl_site"/>
</dbReference>
<dbReference type="GO" id="GO:0071944">
    <property type="term" value="C:cell periphery"/>
    <property type="evidence" value="ECO:0007669"/>
    <property type="project" value="UniProtKB-ARBA"/>
</dbReference>
<evidence type="ECO:0000313" key="16">
    <source>
        <dbReference type="EMBL" id="KAB5545992.1"/>
    </source>
</evidence>
<keyword evidence="10" id="KW-0325">Glycoprotein</keyword>
<dbReference type="GO" id="GO:0005576">
    <property type="term" value="C:extracellular region"/>
    <property type="evidence" value="ECO:0007669"/>
    <property type="project" value="InterPro"/>
</dbReference>
<keyword evidence="5 11" id="KW-0245">EGF-like domain</keyword>
<dbReference type="CDD" id="cd00054">
    <property type="entry name" value="EGF_CA"/>
    <property type="match status" value="5"/>
</dbReference>
<evidence type="ECO:0000256" key="7">
    <source>
        <dbReference type="ARBA" id="ARBA00022737"/>
    </source>
</evidence>
<dbReference type="InterPro" id="IPR056612">
    <property type="entry name" value="FIBL-2_dom"/>
</dbReference>
<evidence type="ECO:0000256" key="4">
    <source>
        <dbReference type="ARBA" id="ARBA00022530"/>
    </source>
</evidence>
<keyword evidence="7" id="KW-0677">Repeat</keyword>
<evidence type="ECO:0000313" key="17">
    <source>
        <dbReference type="Proteomes" id="UP000327468"/>
    </source>
</evidence>
<keyword evidence="3" id="KW-0964">Secreted</keyword>
<keyword evidence="17" id="KW-1185">Reference proteome</keyword>
<dbReference type="EMBL" id="VFJC01000017">
    <property type="protein sequence ID" value="KAB5545992.1"/>
    <property type="molecule type" value="Genomic_DNA"/>
</dbReference>
<evidence type="ECO:0000256" key="2">
    <source>
        <dbReference type="ARBA" id="ARBA00006127"/>
    </source>
</evidence>
<dbReference type="AlphaFoldDB" id="A0A5N5LTR8"/>
<dbReference type="Pfam" id="PF24532">
    <property type="entry name" value="FIBL-2"/>
    <property type="match status" value="1"/>
</dbReference>
<dbReference type="InterPro" id="IPR018097">
    <property type="entry name" value="EGF_Ca-bd_CS"/>
</dbReference>
<dbReference type="FunFam" id="2.10.25.10:FF:000078">
    <property type="entry name" value="Fibulin-1"/>
    <property type="match status" value="1"/>
</dbReference>
<protein>
    <recommendedName>
        <fullName evidence="18">Fibulin-2</fullName>
    </recommendedName>
</protein>
<dbReference type="SUPFAM" id="SSF57184">
    <property type="entry name" value="Growth factor receptor domain"/>
    <property type="match status" value="3"/>
</dbReference>
<dbReference type="InterPro" id="IPR000020">
    <property type="entry name" value="Anaphylatoxin/fibulin"/>
</dbReference>
<evidence type="ECO:0000256" key="11">
    <source>
        <dbReference type="PROSITE-ProRule" id="PRU00076"/>
    </source>
</evidence>
<keyword evidence="8" id="KW-0106">Calcium</keyword>